<evidence type="ECO:0000256" key="1">
    <source>
        <dbReference type="SAM" id="MobiDB-lite"/>
    </source>
</evidence>
<evidence type="ECO:0000313" key="4">
    <source>
        <dbReference type="Proteomes" id="UP000051820"/>
    </source>
</evidence>
<proteinExistence type="predicted"/>
<keyword evidence="4" id="KW-1185">Reference proteome</keyword>
<keyword evidence="2" id="KW-0472">Membrane</keyword>
<comment type="caution">
    <text evidence="3">The sequence shown here is derived from an EMBL/GenBank/DDBJ whole genome shotgun (WGS) entry which is preliminary data.</text>
</comment>
<name>A0A0R1VXS4_9LACO</name>
<dbReference type="OrthoDB" id="2298473at2"/>
<dbReference type="RefSeq" id="WP_010622607.1">
    <property type="nucleotide sequence ID" value="NZ_BACO01000061.1"/>
</dbReference>
<keyword evidence="2" id="KW-0812">Transmembrane</keyword>
<feature type="compositionally biased region" description="Low complexity" evidence="1">
    <location>
        <begin position="184"/>
        <end position="268"/>
    </location>
</feature>
<evidence type="ECO:0000313" key="3">
    <source>
        <dbReference type="EMBL" id="KRM10488.1"/>
    </source>
</evidence>
<dbReference type="Proteomes" id="UP000051820">
    <property type="component" value="Unassembled WGS sequence"/>
</dbReference>
<accession>A0A0R1VXS4</accession>
<organism evidence="3 4">
    <name type="scientific">Paucilactobacillus suebicus DSM 5007 = KCTC 3549</name>
    <dbReference type="NCBI Taxonomy" id="1423807"/>
    <lineage>
        <taxon>Bacteria</taxon>
        <taxon>Bacillati</taxon>
        <taxon>Bacillota</taxon>
        <taxon>Bacilli</taxon>
        <taxon>Lactobacillales</taxon>
        <taxon>Lactobacillaceae</taxon>
        <taxon>Paucilactobacillus</taxon>
    </lineage>
</organism>
<evidence type="ECO:0000256" key="2">
    <source>
        <dbReference type="SAM" id="Phobius"/>
    </source>
</evidence>
<dbReference type="STRING" id="1423807.FD16_GL001190"/>
<feature type="transmembrane region" description="Helical" evidence="2">
    <location>
        <begin position="36"/>
        <end position="61"/>
    </location>
</feature>
<dbReference type="PATRIC" id="fig|1423807.3.peg.1212"/>
<sequence length="276" mass="28891">MVVGYLLVLAVLALIFLILIYKHYRKTVVEGRPESLAFVRIALSWLLLIVFVGSLGGAAYATVRGHSSSSQAADNSSSSSSESVVSSSSSSTTKLAKLGFSFSPKKPVLSDGSVKVKFKVSPKTKLTIKGHYSGDLYKSFKANKDTKQENFKYTFSTGGTYDVIATRNGKSVTKQIVVSDSDESSSSSSSVVYSSSSSEESSSTYTPASSSSATGSTGGTTSSTRRSYYSPSSTTRSGSTGGSTSTNESTKSTANTTDTGTDNNTESGVGEYQNGQ</sequence>
<feature type="region of interest" description="Disordered" evidence="1">
    <location>
        <begin position="177"/>
        <end position="276"/>
    </location>
</feature>
<dbReference type="AlphaFoldDB" id="A0A0R1VXS4"/>
<dbReference type="EMBL" id="AZGF01000028">
    <property type="protein sequence ID" value="KRM10488.1"/>
    <property type="molecule type" value="Genomic_DNA"/>
</dbReference>
<gene>
    <name evidence="3" type="ORF">FD16_GL001190</name>
</gene>
<protein>
    <submittedName>
        <fullName evidence="3">Uncharacterized protein</fullName>
    </submittedName>
</protein>
<keyword evidence="2" id="KW-1133">Transmembrane helix</keyword>
<feature type="transmembrane region" description="Helical" evidence="2">
    <location>
        <begin position="6"/>
        <end position="24"/>
    </location>
</feature>
<dbReference type="eggNOG" id="ENOG5030A7G">
    <property type="taxonomic scope" value="Bacteria"/>
</dbReference>
<reference evidence="3 4" key="1">
    <citation type="journal article" date="2015" name="Genome Announc.">
        <title>Expanding the biotechnology potential of lactobacilli through comparative genomics of 213 strains and associated genera.</title>
        <authorList>
            <person name="Sun Z."/>
            <person name="Harris H.M."/>
            <person name="McCann A."/>
            <person name="Guo C."/>
            <person name="Argimon S."/>
            <person name="Zhang W."/>
            <person name="Yang X."/>
            <person name="Jeffery I.B."/>
            <person name="Cooney J.C."/>
            <person name="Kagawa T.F."/>
            <person name="Liu W."/>
            <person name="Song Y."/>
            <person name="Salvetti E."/>
            <person name="Wrobel A."/>
            <person name="Rasinkangas P."/>
            <person name="Parkhill J."/>
            <person name="Rea M.C."/>
            <person name="O'Sullivan O."/>
            <person name="Ritari J."/>
            <person name="Douillard F.P."/>
            <person name="Paul Ross R."/>
            <person name="Yang R."/>
            <person name="Briner A.E."/>
            <person name="Felis G.E."/>
            <person name="de Vos W.M."/>
            <person name="Barrangou R."/>
            <person name="Klaenhammer T.R."/>
            <person name="Caufield P.W."/>
            <person name="Cui Y."/>
            <person name="Zhang H."/>
            <person name="O'Toole P.W."/>
        </authorList>
    </citation>
    <scope>NUCLEOTIDE SEQUENCE [LARGE SCALE GENOMIC DNA]</scope>
    <source>
        <strain evidence="3 4">DSM 5007</strain>
    </source>
</reference>